<evidence type="ECO:0000313" key="4">
    <source>
        <dbReference type="Proteomes" id="UP000053259"/>
    </source>
</evidence>
<dbReference type="PANTHER" id="PTHR24305:SF166">
    <property type="entry name" value="CYTOCHROME P450 12A4, MITOCHONDRIAL-RELATED"/>
    <property type="match status" value="1"/>
</dbReference>
<dbReference type="GO" id="GO:0020037">
    <property type="term" value="F:heme binding"/>
    <property type="evidence" value="ECO:0007669"/>
    <property type="project" value="InterPro"/>
</dbReference>
<dbReference type="GeneID" id="27310585"/>
<dbReference type="RefSeq" id="XP_016216820.1">
    <property type="nucleotide sequence ID" value="XM_016355684.1"/>
</dbReference>
<dbReference type="Gene3D" id="1.10.630.10">
    <property type="entry name" value="Cytochrome P450"/>
    <property type="match status" value="1"/>
</dbReference>
<dbReference type="PANTHER" id="PTHR24305">
    <property type="entry name" value="CYTOCHROME P450"/>
    <property type="match status" value="1"/>
</dbReference>
<organism evidence="3 4">
    <name type="scientific">Verruconis gallopava</name>
    <dbReference type="NCBI Taxonomy" id="253628"/>
    <lineage>
        <taxon>Eukaryota</taxon>
        <taxon>Fungi</taxon>
        <taxon>Dikarya</taxon>
        <taxon>Ascomycota</taxon>
        <taxon>Pezizomycotina</taxon>
        <taxon>Dothideomycetes</taxon>
        <taxon>Pleosporomycetidae</taxon>
        <taxon>Venturiales</taxon>
        <taxon>Sympoventuriaceae</taxon>
        <taxon>Verruconis</taxon>
    </lineage>
</organism>
<protein>
    <recommendedName>
        <fullName evidence="5">Cytochrome P450</fullName>
    </recommendedName>
</protein>
<comment type="similarity">
    <text evidence="1">Belongs to the cytochrome P450 family.</text>
</comment>
<dbReference type="GO" id="GO:0004497">
    <property type="term" value="F:monooxygenase activity"/>
    <property type="evidence" value="ECO:0007669"/>
    <property type="project" value="InterPro"/>
</dbReference>
<dbReference type="STRING" id="253628.A0A0D1XW24"/>
<dbReference type="EMBL" id="KN847534">
    <property type="protein sequence ID" value="KIW06951.1"/>
    <property type="molecule type" value="Genomic_DNA"/>
</dbReference>
<dbReference type="OrthoDB" id="3945418at2759"/>
<proteinExistence type="inferred from homology"/>
<sequence length="111" mass="12767">MTWDAVFVRLLSREGILLAVVAYVVYLAGLGVYNLYFSPLAKFPGPRLAALTTWYNAYYDLVVGGQFVHVVEELHRIYGPVVRVRPDVLAVNDPDFVDKIYTQHPRLRRER</sequence>
<dbReference type="Proteomes" id="UP000053259">
    <property type="component" value="Unassembled WGS sequence"/>
</dbReference>
<evidence type="ECO:0000256" key="1">
    <source>
        <dbReference type="ARBA" id="ARBA00010617"/>
    </source>
</evidence>
<dbReference type="SUPFAM" id="SSF48264">
    <property type="entry name" value="Cytochrome P450"/>
    <property type="match status" value="1"/>
</dbReference>
<keyword evidence="2" id="KW-1133">Transmembrane helix</keyword>
<dbReference type="AlphaFoldDB" id="A0A0D1XW24"/>
<dbReference type="InterPro" id="IPR050121">
    <property type="entry name" value="Cytochrome_P450_monoxygenase"/>
</dbReference>
<dbReference type="InterPro" id="IPR036396">
    <property type="entry name" value="Cyt_P450_sf"/>
</dbReference>
<gene>
    <name evidence="3" type="ORF">PV09_02612</name>
</gene>
<accession>A0A0D1XW24</accession>
<keyword evidence="4" id="KW-1185">Reference proteome</keyword>
<dbReference type="HOGENOM" id="CLU_2160355_0_0_1"/>
<dbReference type="VEuPathDB" id="FungiDB:PV09_02612"/>
<evidence type="ECO:0008006" key="5">
    <source>
        <dbReference type="Google" id="ProtNLM"/>
    </source>
</evidence>
<dbReference type="GO" id="GO:0016705">
    <property type="term" value="F:oxidoreductase activity, acting on paired donors, with incorporation or reduction of molecular oxygen"/>
    <property type="evidence" value="ECO:0007669"/>
    <property type="project" value="InterPro"/>
</dbReference>
<feature type="transmembrane region" description="Helical" evidence="2">
    <location>
        <begin position="16"/>
        <end position="37"/>
    </location>
</feature>
<evidence type="ECO:0000313" key="3">
    <source>
        <dbReference type="EMBL" id="KIW06951.1"/>
    </source>
</evidence>
<evidence type="ECO:0000256" key="2">
    <source>
        <dbReference type="SAM" id="Phobius"/>
    </source>
</evidence>
<keyword evidence="2" id="KW-0472">Membrane</keyword>
<name>A0A0D1XW24_9PEZI</name>
<dbReference type="GO" id="GO:0005506">
    <property type="term" value="F:iron ion binding"/>
    <property type="evidence" value="ECO:0007669"/>
    <property type="project" value="InterPro"/>
</dbReference>
<reference evidence="3 4" key="1">
    <citation type="submission" date="2015-01" db="EMBL/GenBank/DDBJ databases">
        <title>The Genome Sequence of Ochroconis gallopava CBS43764.</title>
        <authorList>
            <consortium name="The Broad Institute Genomics Platform"/>
            <person name="Cuomo C."/>
            <person name="de Hoog S."/>
            <person name="Gorbushina A."/>
            <person name="Stielow B."/>
            <person name="Teixiera M."/>
            <person name="Abouelleil A."/>
            <person name="Chapman S.B."/>
            <person name="Priest M."/>
            <person name="Young S.K."/>
            <person name="Wortman J."/>
            <person name="Nusbaum C."/>
            <person name="Birren B."/>
        </authorList>
    </citation>
    <scope>NUCLEOTIDE SEQUENCE [LARGE SCALE GENOMIC DNA]</scope>
    <source>
        <strain evidence="3 4">CBS 43764</strain>
    </source>
</reference>
<keyword evidence="2" id="KW-0812">Transmembrane</keyword>
<dbReference type="InParanoid" id="A0A0D1XW24"/>